<comment type="caution">
    <text evidence="2">The sequence shown here is derived from an EMBL/GenBank/DDBJ whole genome shotgun (WGS) entry which is preliminary data.</text>
</comment>
<dbReference type="GO" id="GO:0019005">
    <property type="term" value="C:SCF ubiquitin ligase complex"/>
    <property type="evidence" value="ECO:0007669"/>
    <property type="project" value="TreeGrafter"/>
</dbReference>
<dbReference type="GO" id="GO:0031146">
    <property type="term" value="P:SCF-dependent proteasomal ubiquitin-dependent protein catabolic process"/>
    <property type="evidence" value="ECO:0007669"/>
    <property type="project" value="TreeGrafter"/>
</dbReference>
<proteinExistence type="predicted"/>
<dbReference type="OrthoDB" id="423607at2759"/>
<sequence>MDFNSVVHRSIKKNHVQELFSRANGQLRRVVLSDTIVSDSAVECLNEQTELQVVRAHRLTRKHAYDLFRACTTLKVLEVLDCQSLSIQTWPKNGARLESASFNVCPVLQSSGISSLVRHSGSELKKLILKAAPSVDSSFFPVLAQRATELEELTLTYSTSIRFQDLRALLQGVWETLSRLDLSVCRGIHSFPDSNELPKLQVLILDKTLITDEGLESIARSAPNLEYLSLQNCRKMADQGIVALANGCSNLQLLDLKGTRVTDIGVQALEDQCSHLRLLRLDSCRNVSREKRHHYASQARELMQRSSLTEYEHILLDRKVMENVQSETESENDSDCSDLSE</sequence>
<dbReference type="InterPro" id="IPR057207">
    <property type="entry name" value="FBXL15_LRR"/>
</dbReference>
<name>A0A8K1CC74_PYTOL</name>
<dbReference type="Pfam" id="PF25372">
    <property type="entry name" value="DUF7885"/>
    <property type="match status" value="1"/>
</dbReference>
<dbReference type="AlphaFoldDB" id="A0A8K1CC74"/>
<dbReference type="Gene3D" id="3.80.10.10">
    <property type="entry name" value="Ribonuclease Inhibitor"/>
    <property type="match status" value="2"/>
</dbReference>
<keyword evidence="3" id="KW-1185">Reference proteome</keyword>
<dbReference type="InterPro" id="IPR032675">
    <property type="entry name" value="LRR_dom_sf"/>
</dbReference>
<dbReference type="SUPFAM" id="SSF52047">
    <property type="entry name" value="RNI-like"/>
    <property type="match status" value="1"/>
</dbReference>
<evidence type="ECO:0000313" key="2">
    <source>
        <dbReference type="EMBL" id="TMW60547.1"/>
    </source>
</evidence>
<dbReference type="PANTHER" id="PTHR13318">
    <property type="entry name" value="PARTNER OF PAIRED, ISOFORM B-RELATED"/>
    <property type="match status" value="1"/>
</dbReference>
<gene>
    <name evidence="2" type="ORF">Poli38472_000589</name>
</gene>
<dbReference type="SMART" id="SM00367">
    <property type="entry name" value="LRR_CC"/>
    <property type="match status" value="4"/>
</dbReference>
<evidence type="ECO:0000259" key="1">
    <source>
        <dbReference type="Pfam" id="PF25372"/>
    </source>
</evidence>
<dbReference type="PANTHER" id="PTHR13318:SF95">
    <property type="entry name" value="F-BOX PROTEIN YLR352W"/>
    <property type="match status" value="1"/>
</dbReference>
<evidence type="ECO:0000313" key="3">
    <source>
        <dbReference type="Proteomes" id="UP000794436"/>
    </source>
</evidence>
<organism evidence="2 3">
    <name type="scientific">Pythium oligandrum</name>
    <name type="common">Mycoparasitic fungus</name>
    <dbReference type="NCBI Taxonomy" id="41045"/>
    <lineage>
        <taxon>Eukaryota</taxon>
        <taxon>Sar</taxon>
        <taxon>Stramenopiles</taxon>
        <taxon>Oomycota</taxon>
        <taxon>Peronosporomycetes</taxon>
        <taxon>Pythiales</taxon>
        <taxon>Pythiaceae</taxon>
        <taxon>Pythium</taxon>
    </lineage>
</organism>
<dbReference type="EMBL" id="SPLM01000108">
    <property type="protein sequence ID" value="TMW60547.1"/>
    <property type="molecule type" value="Genomic_DNA"/>
</dbReference>
<feature type="domain" description="F-box/LRR-repeat protein 15-like leucin rich repeat" evidence="1">
    <location>
        <begin position="202"/>
        <end position="289"/>
    </location>
</feature>
<dbReference type="InterPro" id="IPR006553">
    <property type="entry name" value="Leu-rich_rpt_Cys-con_subtyp"/>
</dbReference>
<dbReference type="Proteomes" id="UP000794436">
    <property type="component" value="Unassembled WGS sequence"/>
</dbReference>
<protein>
    <recommendedName>
        <fullName evidence="1">F-box/LRR-repeat protein 15-like leucin rich repeat domain-containing protein</fullName>
    </recommendedName>
</protein>
<reference evidence="2" key="1">
    <citation type="submission" date="2019-03" db="EMBL/GenBank/DDBJ databases">
        <title>Long read genome sequence of the mycoparasitic Pythium oligandrum ATCC 38472 isolated from sugarbeet rhizosphere.</title>
        <authorList>
            <person name="Gaulin E."/>
        </authorList>
    </citation>
    <scope>NUCLEOTIDE SEQUENCE</scope>
    <source>
        <strain evidence="2">ATCC 38472_TT</strain>
    </source>
</reference>
<accession>A0A8K1CC74</accession>